<evidence type="ECO:0000313" key="3">
    <source>
        <dbReference type="Proteomes" id="UP001596108"/>
    </source>
</evidence>
<proteinExistence type="predicted"/>
<reference evidence="3" key="1">
    <citation type="journal article" date="2019" name="Int. J. Syst. Evol. Microbiol.">
        <title>The Global Catalogue of Microorganisms (GCM) 10K type strain sequencing project: providing services to taxonomists for standard genome sequencing and annotation.</title>
        <authorList>
            <consortium name="The Broad Institute Genomics Platform"/>
            <consortium name="The Broad Institute Genome Sequencing Center for Infectious Disease"/>
            <person name="Wu L."/>
            <person name="Ma J."/>
        </authorList>
    </citation>
    <scope>NUCLEOTIDE SEQUENCE [LARGE SCALE GENOMIC DNA]</scope>
    <source>
        <strain evidence="3">CGMCC 1.18578</strain>
    </source>
</reference>
<dbReference type="InterPro" id="IPR013830">
    <property type="entry name" value="SGNH_hydro"/>
</dbReference>
<dbReference type="Proteomes" id="UP001596108">
    <property type="component" value="Unassembled WGS sequence"/>
</dbReference>
<dbReference type="SUPFAM" id="SSF52266">
    <property type="entry name" value="SGNH hydrolase"/>
    <property type="match status" value="1"/>
</dbReference>
<organism evidence="2 3">
    <name type="scientific">Cohnella yongneupensis</name>
    <dbReference type="NCBI Taxonomy" id="425006"/>
    <lineage>
        <taxon>Bacteria</taxon>
        <taxon>Bacillati</taxon>
        <taxon>Bacillota</taxon>
        <taxon>Bacilli</taxon>
        <taxon>Bacillales</taxon>
        <taxon>Paenibacillaceae</taxon>
        <taxon>Cohnella</taxon>
    </lineage>
</organism>
<evidence type="ECO:0000259" key="1">
    <source>
        <dbReference type="Pfam" id="PF13472"/>
    </source>
</evidence>
<sequence length="439" mass="48846">MNITERYVQRFLLEGNELIQFEAFVHSSTNAPVTVTIAFYDAIGGAIKTVTGSTNSEDYGKAEIYVQSPALTRYAEARIEAPGDAYADISIDKVVLTKVNSSAYVAPEIDLDAYGLPLWEGNTVHDEPVMFFAEAGEAPTGKLLHAPNRILSVKSRDLRTLFAEGADYIIDGNKLTLTPNSAIAYTKDADLPDDLFHYYDLTDIRVAVTYTHDGLWEGPEVASKGDRLSRTLAKLRTKQQVRIVAYGDSITRGLNVSSYDRVPPYMPTWVELFADQLSKKHGYDNIAIYNAGLPGATSEWGADEADLYVTPLHPDLVVIAFGMNDFWGVDGVRFKDNIRKIIDKAKAAHDDTEFVLISSMLFDPAYPNDGKLDDYSRNMQDYRSALLSLEGQGIAVHDMTAISEYLYSRKKPKDMLPNPLHPGDYLARWYAQGLVRALE</sequence>
<dbReference type="PANTHER" id="PTHR30383:SF5">
    <property type="entry name" value="SGNH HYDROLASE-TYPE ESTERASE DOMAIN-CONTAINING PROTEIN"/>
    <property type="match status" value="1"/>
</dbReference>
<keyword evidence="2" id="KW-0378">Hydrolase</keyword>
<comment type="caution">
    <text evidence="2">The sequence shown here is derived from an EMBL/GenBank/DDBJ whole genome shotgun (WGS) entry which is preliminary data.</text>
</comment>
<dbReference type="EMBL" id="JBHSNC010000057">
    <property type="protein sequence ID" value="MFC5532050.1"/>
    <property type="molecule type" value="Genomic_DNA"/>
</dbReference>
<dbReference type="GO" id="GO:0016787">
    <property type="term" value="F:hydrolase activity"/>
    <property type="evidence" value="ECO:0007669"/>
    <property type="project" value="UniProtKB-KW"/>
</dbReference>
<dbReference type="InterPro" id="IPR036514">
    <property type="entry name" value="SGNH_hydro_sf"/>
</dbReference>
<protein>
    <submittedName>
        <fullName evidence="2">SGNH/GDSL hydrolase family protein</fullName>
    </submittedName>
</protein>
<dbReference type="InterPro" id="IPR051532">
    <property type="entry name" value="Ester_Hydrolysis_Enzymes"/>
</dbReference>
<name>A0ABW0R4R8_9BACL</name>
<dbReference type="Gene3D" id="3.40.50.1110">
    <property type="entry name" value="SGNH hydrolase"/>
    <property type="match status" value="1"/>
</dbReference>
<evidence type="ECO:0000313" key="2">
    <source>
        <dbReference type="EMBL" id="MFC5532050.1"/>
    </source>
</evidence>
<accession>A0ABW0R4R8</accession>
<dbReference type="PANTHER" id="PTHR30383">
    <property type="entry name" value="THIOESTERASE 1/PROTEASE 1/LYSOPHOSPHOLIPASE L1"/>
    <property type="match status" value="1"/>
</dbReference>
<keyword evidence="3" id="KW-1185">Reference proteome</keyword>
<dbReference type="Pfam" id="PF13472">
    <property type="entry name" value="Lipase_GDSL_2"/>
    <property type="match status" value="1"/>
</dbReference>
<feature type="domain" description="SGNH hydrolase-type esterase" evidence="1">
    <location>
        <begin position="245"/>
        <end position="424"/>
    </location>
</feature>
<dbReference type="RefSeq" id="WP_378114023.1">
    <property type="nucleotide sequence ID" value="NZ_JBHSNC010000057.1"/>
</dbReference>
<gene>
    <name evidence="2" type="ORF">ACFPQ4_21750</name>
</gene>